<accession>A0A9D4FKU8</accession>
<comment type="caution">
    <text evidence="1">The sequence shown here is derived from an EMBL/GenBank/DDBJ whole genome shotgun (WGS) entry which is preliminary data.</text>
</comment>
<reference evidence="1" key="2">
    <citation type="submission" date="2020-11" db="EMBL/GenBank/DDBJ databases">
        <authorList>
            <person name="McCartney M.A."/>
            <person name="Auch B."/>
            <person name="Kono T."/>
            <person name="Mallez S."/>
            <person name="Becker A."/>
            <person name="Gohl D.M."/>
            <person name="Silverstein K.A.T."/>
            <person name="Koren S."/>
            <person name="Bechman K.B."/>
            <person name="Herman A."/>
            <person name="Abrahante J.E."/>
            <person name="Garbe J."/>
        </authorList>
    </citation>
    <scope>NUCLEOTIDE SEQUENCE</scope>
    <source>
        <strain evidence="1">Duluth1</strain>
        <tissue evidence="1">Whole animal</tissue>
    </source>
</reference>
<reference evidence="1" key="1">
    <citation type="journal article" date="2019" name="bioRxiv">
        <title>The Genome of the Zebra Mussel, Dreissena polymorpha: A Resource for Invasive Species Research.</title>
        <authorList>
            <person name="McCartney M.A."/>
            <person name="Auch B."/>
            <person name="Kono T."/>
            <person name="Mallez S."/>
            <person name="Zhang Y."/>
            <person name="Obille A."/>
            <person name="Becker A."/>
            <person name="Abrahante J.E."/>
            <person name="Garbe J."/>
            <person name="Badalamenti J.P."/>
            <person name="Herman A."/>
            <person name="Mangelson H."/>
            <person name="Liachko I."/>
            <person name="Sullivan S."/>
            <person name="Sone E.D."/>
            <person name="Koren S."/>
            <person name="Silverstein K.A.T."/>
            <person name="Beckman K.B."/>
            <person name="Gohl D.M."/>
        </authorList>
    </citation>
    <scope>NUCLEOTIDE SEQUENCE</scope>
    <source>
        <strain evidence="1">Duluth1</strain>
        <tissue evidence="1">Whole animal</tissue>
    </source>
</reference>
<dbReference type="EMBL" id="JAIWYP010000007">
    <property type="protein sequence ID" value="KAH3799078.1"/>
    <property type="molecule type" value="Genomic_DNA"/>
</dbReference>
<proteinExistence type="predicted"/>
<dbReference type="Proteomes" id="UP000828390">
    <property type="component" value="Unassembled WGS sequence"/>
</dbReference>
<evidence type="ECO:0000313" key="2">
    <source>
        <dbReference type="Proteomes" id="UP000828390"/>
    </source>
</evidence>
<dbReference type="AlphaFoldDB" id="A0A9D4FKU8"/>
<sequence length="79" mass="9291">MDMYIDLFLTLFFRDSHTTSMEPFLTHIASNKGTVINSTHTVFRFIVHNIQQDRNSLALELPRQEDCLIYNFSIGHYSH</sequence>
<organism evidence="1 2">
    <name type="scientific">Dreissena polymorpha</name>
    <name type="common">Zebra mussel</name>
    <name type="synonym">Mytilus polymorpha</name>
    <dbReference type="NCBI Taxonomy" id="45954"/>
    <lineage>
        <taxon>Eukaryota</taxon>
        <taxon>Metazoa</taxon>
        <taxon>Spiralia</taxon>
        <taxon>Lophotrochozoa</taxon>
        <taxon>Mollusca</taxon>
        <taxon>Bivalvia</taxon>
        <taxon>Autobranchia</taxon>
        <taxon>Heteroconchia</taxon>
        <taxon>Euheterodonta</taxon>
        <taxon>Imparidentia</taxon>
        <taxon>Neoheterodontei</taxon>
        <taxon>Myida</taxon>
        <taxon>Dreissenoidea</taxon>
        <taxon>Dreissenidae</taxon>
        <taxon>Dreissena</taxon>
    </lineage>
</organism>
<keyword evidence="2" id="KW-1185">Reference proteome</keyword>
<evidence type="ECO:0000313" key="1">
    <source>
        <dbReference type="EMBL" id="KAH3799078.1"/>
    </source>
</evidence>
<name>A0A9D4FKU8_DREPO</name>
<gene>
    <name evidence="1" type="ORF">DPMN_152681</name>
</gene>
<protein>
    <submittedName>
        <fullName evidence="1">Uncharacterized protein</fullName>
    </submittedName>
</protein>